<comment type="caution">
    <text evidence="11">The sequence shown here is derived from an EMBL/GenBank/DDBJ whole genome shotgun (WGS) entry which is preliminary data.</text>
</comment>
<dbReference type="InterPro" id="IPR010920">
    <property type="entry name" value="LSM_dom_sf"/>
</dbReference>
<dbReference type="FunFam" id="2.30.30.60:FF:000001">
    <property type="entry name" value="MscS Mechanosensitive ion channel"/>
    <property type="match status" value="1"/>
</dbReference>
<evidence type="ECO:0000256" key="4">
    <source>
        <dbReference type="ARBA" id="ARBA00022692"/>
    </source>
</evidence>
<dbReference type="InterPro" id="IPR011014">
    <property type="entry name" value="MscS_channel_TM-2"/>
</dbReference>
<comment type="subcellular location">
    <subcellularLocation>
        <location evidence="1">Cell membrane</location>
        <topology evidence="1">Multi-pass membrane protein</topology>
    </subcellularLocation>
</comment>
<feature type="transmembrane region" description="Helical" evidence="8">
    <location>
        <begin position="12"/>
        <end position="34"/>
    </location>
</feature>
<keyword evidence="3" id="KW-1003">Cell membrane</keyword>
<dbReference type="AlphaFoldDB" id="A0A328U599"/>
<evidence type="ECO:0000256" key="6">
    <source>
        <dbReference type="ARBA" id="ARBA00023136"/>
    </source>
</evidence>
<keyword evidence="6 8" id="KW-0472">Membrane</keyword>
<evidence type="ECO:0000256" key="8">
    <source>
        <dbReference type="SAM" id="Phobius"/>
    </source>
</evidence>
<evidence type="ECO:0000256" key="1">
    <source>
        <dbReference type="ARBA" id="ARBA00004651"/>
    </source>
</evidence>
<evidence type="ECO:0000256" key="5">
    <source>
        <dbReference type="ARBA" id="ARBA00022989"/>
    </source>
</evidence>
<evidence type="ECO:0000256" key="7">
    <source>
        <dbReference type="ARBA" id="ARBA00059688"/>
    </source>
</evidence>
<comment type="similarity">
    <text evidence="2">Belongs to the MscS (TC 1.A.23) family.</text>
</comment>
<feature type="transmembrane region" description="Helical" evidence="8">
    <location>
        <begin position="70"/>
        <end position="88"/>
    </location>
</feature>
<reference evidence="11 12" key="1">
    <citation type="submission" date="2018-06" db="EMBL/GenBank/DDBJ databases">
        <title>Paenibacillus montanisoli sp. nov., isolated from mountain area soil.</title>
        <authorList>
            <person name="Wu M."/>
        </authorList>
    </citation>
    <scope>NUCLEOTIDE SEQUENCE [LARGE SCALE GENOMIC DNA]</scope>
    <source>
        <strain evidence="11 12">RA17</strain>
    </source>
</reference>
<dbReference type="GO" id="GO:0005886">
    <property type="term" value="C:plasma membrane"/>
    <property type="evidence" value="ECO:0007669"/>
    <property type="project" value="UniProtKB-SubCell"/>
</dbReference>
<protein>
    <submittedName>
        <fullName evidence="11">Mechanosensitive ion channel protein MscS</fullName>
    </submittedName>
</protein>
<dbReference type="InterPro" id="IPR045276">
    <property type="entry name" value="YbiO_bact"/>
</dbReference>
<evidence type="ECO:0000256" key="2">
    <source>
        <dbReference type="ARBA" id="ARBA00008017"/>
    </source>
</evidence>
<evidence type="ECO:0000313" key="12">
    <source>
        <dbReference type="Proteomes" id="UP000249260"/>
    </source>
</evidence>
<dbReference type="OrthoDB" id="9809206at2"/>
<feature type="domain" description="Mechanosensitive ion channel MscS" evidence="9">
    <location>
        <begin position="111"/>
        <end position="174"/>
    </location>
</feature>
<dbReference type="FunFam" id="1.10.287.1260:FF:000005">
    <property type="entry name" value="Mechanosensitive ion channel family protein"/>
    <property type="match status" value="1"/>
</dbReference>
<sequence>MNWFQENLWNTAVLLEFGGIVLKISLILIVANIVTRIGKAFVRKFFIVTAKTRAYRKGREQTLVKLCENIIYYVVYFIALITVLEIFIDIKGILAGAGVVGLAVAFGAQGLVKDVVTGFFILFEDQFSVGDKVKINTIEGTVEELGLRTTQIKGIDGEMYYITNSMITQVANYANAQPKQVETSKSAVPKEKIRMKTANF</sequence>
<dbReference type="PANTHER" id="PTHR30460:SF0">
    <property type="entry name" value="MODERATE CONDUCTANCE MECHANOSENSITIVE CHANNEL YBIO"/>
    <property type="match status" value="1"/>
</dbReference>
<dbReference type="InterPro" id="IPR049142">
    <property type="entry name" value="MS_channel_1st"/>
</dbReference>
<evidence type="ECO:0000259" key="9">
    <source>
        <dbReference type="Pfam" id="PF00924"/>
    </source>
</evidence>
<dbReference type="Gene3D" id="2.30.30.60">
    <property type="match status" value="1"/>
</dbReference>
<dbReference type="Gene3D" id="1.10.287.1260">
    <property type="match status" value="1"/>
</dbReference>
<dbReference type="Pfam" id="PF21088">
    <property type="entry name" value="MS_channel_1st"/>
    <property type="match status" value="1"/>
</dbReference>
<dbReference type="InterPro" id="IPR023408">
    <property type="entry name" value="MscS_beta-dom_sf"/>
</dbReference>
<dbReference type="Proteomes" id="UP000249260">
    <property type="component" value="Unassembled WGS sequence"/>
</dbReference>
<dbReference type="RefSeq" id="WP_112880377.1">
    <property type="nucleotide sequence ID" value="NZ_QLUW01000001.1"/>
</dbReference>
<dbReference type="EMBL" id="QLUW01000001">
    <property type="protein sequence ID" value="RAP77252.1"/>
    <property type="molecule type" value="Genomic_DNA"/>
</dbReference>
<dbReference type="InterPro" id="IPR006685">
    <property type="entry name" value="MscS_channel_2nd"/>
</dbReference>
<gene>
    <name evidence="11" type="ORF">DL346_01760</name>
</gene>
<accession>A0A328U599</accession>
<organism evidence="11 12">
    <name type="scientific">Paenibacillus montanisoli</name>
    <dbReference type="NCBI Taxonomy" id="2081970"/>
    <lineage>
        <taxon>Bacteria</taxon>
        <taxon>Bacillati</taxon>
        <taxon>Bacillota</taxon>
        <taxon>Bacilli</taxon>
        <taxon>Bacillales</taxon>
        <taxon>Paenibacillaceae</taxon>
        <taxon>Paenibacillus</taxon>
    </lineage>
</organism>
<name>A0A328U599_9BACL</name>
<keyword evidence="4 8" id="KW-0812">Transmembrane</keyword>
<feature type="transmembrane region" description="Helical" evidence="8">
    <location>
        <begin position="94"/>
        <end position="112"/>
    </location>
</feature>
<comment type="function">
    <text evidence="7">May play a role in resistance to osmotic downshock.</text>
</comment>
<dbReference type="SUPFAM" id="SSF50182">
    <property type="entry name" value="Sm-like ribonucleoproteins"/>
    <property type="match status" value="1"/>
</dbReference>
<keyword evidence="5 8" id="KW-1133">Transmembrane helix</keyword>
<dbReference type="Pfam" id="PF00924">
    <property type="entry name" value="MS_channel_2nd"/>
    <property type="match status" value="1"/>
</dbReference>
<evidence type="ECO:0000313" key="11">
    <source>
        <dbReference type="EMBL" id="RAP77252.1"/>
    </source>
</evidence>
<feature type="domain" description="Mechanosensitive ion channel transmembrane helices 2/3" evidence="10">
    <location>
        <begin position="69"/>
        <end position="109"/>
    </location>
</feature>
<evidence type="ECO:0000259" key="10">
    <source>
        <dbReference type="Pfam" id="PF21088"/>
    </source>
</evidence>
<proteinExistence type="inferred from homology"/>
<dbReference type="GO" id="GO:0008381">
    <property type="term" value="F:mechanosensitive monoatomic ion channel activity"/>
    <property type="evidence" value="ECO:0007669"/>
    <property type="project" value="InterPro"/>
</dbReference>
<evidence type="ECO:0000256" key="3">
    <source>
        <dbReference type="ARBA" id="ARBA00022475"/>
    </source>
</evidence>
<keyword evidence="12" id="KW-1185">Reference proteome</keyword>
<dbReference type="PANTHER" id="PTHR30460">
    <property type="entry name" value="MODERATE CONDUCTANCE MECHANOSENSITIVE CHANNEL YBIO"/>
    <property type="match status" value="1"/>
</dbReference>
<dbReference type="SUPFAM" id="SSF82861">
    <property type="entry name" value="Mechanosensitive channel protein MscS (YggB), transmembrane region"/>
    <property type="match status" value="1"/>
</dbReference>